<dbReference type="InterPro" id="IPR020845">
    <property type="entry name" value="AMP-binding_CS"/>
</dbReference>
<evidence type="ECO:0000259" key="2">
    <source>
        <dbReference type="Pfam" id="PF13193"/>
    </source>
</evidence>
<feature type="domain" description="AMP-binding enzyme C-terminal" evidence="2">
    <location>
        <begin position="439"/>
        <end position="515"/>
    </location>
</feature>
<dbReference type="PANTHER" id="PTHR43767:SF1">
    <property type="entry name" value="NONRIBOSOMAL PEPTIDE SYNTHASE PES1 (EUROFUNG)-RELATED"/>
    <property type="match status" value="1"/>
</dbReference>
<sequence>MKDDDIRLSWWERNQRIEALSLPNTLPDMLAEAAGRWPNQIAYNFFDRGETRTFAQLRVEVRRLADALQQLGIRHGDHVAVMLSNRIEYPITWLALAEIGAVMAPIVLSSTPREIHFFISDCEARFLVVEEPELRTRSMRPGEGPLPPAENVIFVGPVEEHRSSPRYDTLVAQGSADFAPLRAPTANDPVNIQYTSGTTGLPKGAMLSHRYWIIGAAATMEFFGIDHVSALSVSPFYYIDAQAFALKALYSGARVDFSPRPSINRFVDWLYQNQTSVTWLTEQVLELPPRPEERAAGVKLFLGYSQSVETIKRTLERFGAPTRELYGATEFGGGAAVPLVVEDPAILGTCGVPLPFRRLRIVREDGREAVPGEVGELWVSGDGLLQGYWKRPEANADFLADGWFRTGDLFVQDDRGYYSIVGRIKDMIRRSEENISALEVEQVIKDFPGVLDSAVVAVPDPEREEEVKAYILMAPNLEPPSFEEILSHCRERLAPFKVPRYLTFVDEFPYTPSEKVAKKQLTAGVDDLRAGAWDARDQIQR</sequence>
<dbReference type="InterPro" id="IPR050237">
    <property type="entry name" value="ATP-dep_AMP-bd_enzyme"/>
</dbReference>
<feature type="domain" description="AMP-dependent synthetase/ligase" evidence="1">
    <location>
        <begin position="31"/>
        <end position="389"/>
    </location>
</feature>
<evidence type="ECO:0000313" key="3">
    <source>
        <dbReference type="EMBL" id="QUD89832.1"/>
    </source>
</evidence>
<dbReference type="RefSeq" id="WP_211939884.1">
    <property type="nucleotide sequence ID" value="NZ_CP073078.1"/>
</dbReference>
<gene>
    <name evidence="3" type="ORF">KCG34_08165</name>
</gene>
<dbReference type="PROSITE" id="PS00455">
    <property type="entry name" value="AMP_BINDING"/>
    <property type="match status" value="1"/>
</dbReference>
<dbReference type="AlphaFoldDB" id="A0A975G3I0"/>
<evidence type="ECO:0000259" key="1">
    <source>
        <dbReference type="Pfam" id="PF00501"/>
    </source>
</evidence>
<evidence type="ECO:0000313" key="4">
    <source>
        <dbReference type="Proteomes" id="UP000676409"/>
    </source>
</evidence>
<dbReference type="InterPro" id="IPR045851">
    <property type="entry name" value="AMP-bd_C_sf"/>
</dbReference>
<name>A0A975G3I0_9CAUL</name>
<dbReference type="Pfam" id="PF13193">
    <property type="entry name" value="AMP-binding_C"/>
    <property type="match status" value="1"/>
</dbReference>
<reference evidence="3" key="1">
    <citation type="submission" date="2021-04" db="EMBL/GenBank/DDBJ databases">
        <title>The complete genome sequence of Caulobacter sp. S6.</title>
        <authorList>
            <person name="Tang Y."/>
            <person name="Ouyang W."/>
            <person name="Liu Q."/>
            <person name="Huang B."/>
            <person name="Guo Z."/>
            <person name="Lei P."/>
        </authorList>
    </citation>
    <scope>NUCLEOTIDE SEQUENCE</scope>
    <source>
        <strain evidence="3">S6</strain>
    </source>
</reference>
<keyword evidence="4" id="KW-1185">Reference proteome</keyword>
<proteinExistence type="predicted"/>
<protein>
    <submittedName>
        <fullName evidence="3">Acyl--CoA ligase</fullName>
    </submittedName>
</protein>
<keyword evidence="3" id="KW-0436">Ligase</keyword>
<dbReference type="GO" id="GO:0016878">
    <property type="term" value="F:acid-thiol ligase activity"/>
    <property type="evidence" value="ECO:0007669"/>
    <property type="project" value="UniProtKB-ARBA"/>
</dbReference>
<dbReference type="PANTHER" id="PTHR43767">
    <property type="entry name" value="LONG-CHAIN-FATTY-ACID--COA LIGASE"/>
    <property type="match status" value="1"/>
</dbReference>
<dbReference type="Pfam" id="PF00501">
    <property type="entry name" value="AMP-binding"/>
    <property type="match status" value="1"/>
</dbReference>
<dbReference type="InterPro" id="IPR025110">
    <property type="entry name" value="AMP-bd_C"/>
</dbReference>
<dbReference type="KEGG" id="caul:KCG34_08165"/>
<dbReference type="EMBL" id="CP073078">
    <property type="protein sequence ID" value="QUD89832.1"/>
    <property type="molecule type" value="Genomic_DNA"/>
</dbReference>
<dbReference type="Gene3D" id="3.40.50.12780">
    <property type="entry name" value="N-terminal domain of ligase-like"/>
    <property type="match status" value="1"/>
</dbReference>
<dbReference type="InterPro" id="IPR000873">
    <property type="entry name" value="AMP-dep_synth/lig_dom"/>
</dbReference>
<dbReference type="Gene3D" id="3.30.300.30">
    <property type="match status" value="1"/>
</dbReference>
<accession>A0A975G3I0</accession>
<dbReference type="SUPFAM" id="SSF56801">
    <property type="entry name" value="Acetyl-CoA synthetase-like"/>
    <property type="match status" value="1"/>
</dbReference>
<dbReference type="InterPro" id="IPR042099">
    <property type="entry name" value="ANL_N_sf"/>
</dbReference>
<dbReference type="Proteomes" id="UP000676409">
    <property type="component" value="Chromosome"/>
</dbReference>
<organism evidence="3 4">
    <name type="scientific">Phenylobacterium montanum</name>
    <dbReference type="NCBI Taxonomy" id="2823693"/>
    <lineage>
        <taxon>Bacteria</taxon>
        <taxon>Pseudomonadati</taxon>
        <taxon>Pseudomonadota</taxon>
        <taxon>Alphaproteobacteria</taxon>
        <taxon>Caulobacterales</taxon>
        <taxon>Caulobacteraceae</taxon>
        <taxon>Phenylobacterium</taxon>
    </lineage>
</organism>